<dbReference type="Proteomes" id="UP000065822">
    <property type="component" value="Chromosome"/>
</dbReference>
<reference evidence="5 6" key="1">
    <citation type="submission" date="2016-02" db="EMBL/GenBank/DDBJ databases">
        <authorList>
            <person name="Holder M.E."/>
            <person name="Ajami N.J."/>
            <person name="Petrosino J.F."/>
        </authorList>
    </citation>
    <scope>NUCLEOTIDE SEQUENCE [LARGE SCALE GENOMIC DNA]</scope>
    <source>
        <strain evidence="5 6">CCUG 32990</strain>
    </source>
</reference>
<evidence type="ECO:0000259" key="3">
    <source>
        <dbReference type="Pfam" id="PF01408"/>
    </source>
</evidence>
<dbReference type="InterPro" id="IPR000683">
    <property type="entry name" value="Gfo/Idh/MocA-like_OxRdtase_N"/>
</dbReference>
<comment type="similarity">
    <text evidence="1">Belongs to the Gfo/Idh/MocA family.</text>
</comment>
<protein>
    <submittedName>
        <fullName evidence="5">Oxidoreductase</fullName>
    </submittedName>
</protein>
<proteinExistence type="inferred from homology"/>
<feature type="domain" description="Gfo/Idh/MocA-like oxidoreductase C-terminal" evidence="4">
    <location>
        <begin position="130"/>
        <end position="330"/>
    </location>
</feature>
<dbReference type="Gene3D" id="3.30.360.10">
    <property type="entry name" value="Dihydrodipicolinate Reductase, domain 2"/>
    <property type="match status" value="1"/>
</dbReference>
<dbReference type="Gene3D" id="3.40.50.720">
    <property type="entry name" value="NAD(P)-binding Rossmann-like Domain"/>
    <property type="match status" value="1"/>
</dbReference>
<dbReference type="InterPro" id="IPR051317">
    <property type="entry name" value="Gfo/Idh/MocA_oxidoreduct"/>
</dbReference>
<feature type="domain" description="Gfo/Idh/MocA-like oxidoreductase N-terminal" evidence="3">
    <location>
        <begin position="8"/>
        <end position="117"/>
    </location>
</feature>
<evidence type="ECO:0000313" key="5">
    <source>
        <dbReference type="EMBL" id="AMD84289.1"/>
    </source>
</evidence>
<dbReference type="SUPFAM" id="SSF55347">
    <property type="entry name" value="Glyceraldehyde-3-phosphate dehydrogenase-like, C-terminal domain"/>
    <property type="match status" value="1"/>
</dbReference>
<dbReference type="EMBL" id="CP014227">
    <property type="protein sequence ID" value="AMD84289.1"/>
    <property type="molecule type" value="Genomic_DNA"/>
</dbReference>
<name>A0ABM5XAR8_9FLAO</name>
<evidence type="ECO:0000313" key="6">
    <source>
        <dbReference type="Proteomes" id="UP000065822"/>
    </source>
</evidence>
<dbReference type="RefSeq" id="WP_066427857.1">
    <property type="nucleotide sequence ID" value="NZ_CP014227.1"/>
</dbReference>
<keyword evidence="6" id="KW-1185">Reference proteome</keyword>
<dbReference type="Pfam" id="PF02894">
    <property type="entry name" value="GFO_IDH_MocA_C"/>
    <property type="match status" value="1"/>
</dbReference>
<organism evidence="5 6">
    <name type="scientific">Capnocytophaga haemolytica</name>
    <dbReference type="NCBI Taxonomy" id="45243"/>
    <lineage>
        <taxon>Bacteria</taxon>
        <taxon>Pseudomonadati</taxon>
        <taxon>Bacteroidota</taxon>
        <taxon>Flavobacteriia</taxon>
        <taxon>Flavobacteriales</taxon>
        <taxon>Flavobacteriaceae</taxon>
        <taxon>Capnocytophaga</taxon>
    </lineage>
</organism>
<keyword evidence="2" id="KW-0560">Oxidoreductase</keyword>
<accession>A0ABM5XAR8</accession>
<evidence type="ECO:0000256" key="1">
    <source>
        <dbReference type="ARBA" id="ARBA00010928"/>
    </source>
</evidence>
<dbReference type="InterPro" id="IPR036291">
    <property type="entry name" value="NAD(P)-bd_dom_sf"/>
</dbReference>
<dbReference type="Pfam" id="PF01408">
    <property type="entry name" value="GFO_IDH_MocA"/>
    <property type="match status" value="1"/>
</dbReference>
<dbReference type="InterPro" id="IPR004104">
    <property type="entry name" value="Gfo/Idh/MocA-like_OxRdtase_C"/>
</dbReference>
<evidence type="ECO:0000259" key="4">
    <source>
        <dbReference type="Pfam" id="PF02894"/>
    </source>
</evidence>
<dbReference type="SUPFAM" id="SSF51735">
    <property type="entry name" value="NAD(P)-binding Rossmann-fold domains"/>
    <property type="match status" value="1"/>
</dbReference>
<evidence type="ECO:0000256" key="2">
    <source>
        <dbReference type="ARBA" id="ARBA00023002"/>
    </source>
</evidence>
<sequence>MNVLLTAFGMSGRLFHAPFIATHPHFKLYGVVERHTPQAQSLYPEAKHFSSVAEGLADPAIDLVVVNTPVQTHYEYTRAALLVGKHVLVEKPFTVNADEAADLVRLAAEKALSLTVYQNRRYDGDFLKVKEIVASGVLGDLKQVEMRFDRFRPTLSAKAHKETAEAGGGTLHDLGAHLIDQALVLFGTPQRIAADLGYMREGTLTNDYFEILLHYPKELRVRLISTTFALERQWEYKLHGTKGSFLQQRFDAQEEALDKGAKPSFSKWLPKVSAPNGILHTLDKREETTAQQGNYMHFYEALYQHLACGAKNPVPATEALEVIRVIDLSKNAIFAV</sequence>
<dbReference type="PANTHER" id="PTHR43708">
    <property type="entry name" value="CONSERVED EXPRESSED OXIDOREDUCTASE (EUROFUNG)"/>
    <property type="match status" value="1"/>
</dbReference>
<gene>
    <name evidence="5" type="ORF">AXF12_01295</name>
</gene>
<dbReference type="PANTHER" id="PTHR43708:SF5">
    <property type="entry name" value="CONSERVED EXPRESSED OXIDOREDUCTASE (EUROFUNG)-RELATED"/>
    <property type="match status" value="1"/>
</dbReference>